<protein>
    <submittedName>
        <fullName evidence="3">Uncharacterized protein</fullName>
    </submittedName>
</protein>
<feature type="compositionally biased region" description="Acidic residues" evidence="2">
    <location>
        <begin position="1203"/>
        <end position="1219"/>
    </location>
</feature>
<feature type="compositionally biased region" description="Polar residues" evidence="2">
    <location>
        <begin position="884"/>
        <end position="901"/>
    </location>
</feature>
<keyword evidence="1" id="KW-0175">Coiled coil</keyword>
<feature type="compositionally biased region" description="Basic and acidic residues" evidence="2">
    <location>
        <begin position="1142"/>
        <end position="1151"/>
    </location>
</feature>
<feature type="compositionally biased region" description="Acidic residues" evidence="2">
    <location>
        <begin position="993"/>
        <end position="1008"/>
    </location>
</feature>
<feature type="non-terminal residue" evidence="3">
    <location>
        <position position="1894"/>
    </location>
</feature>
<dbReference type="EMBL" id="MCFH01000013">
    <property type="protein sequence ID" value="ORX53288.1"/>
    <property type="molecule type" value="Genomic_DNA"/>
</dbReference>
<feature type="region of interest" description="Disordered" evidence="2">
    <location>
        <begin position="1100"/>
        <end position="1247"/>
    </location>
</feature>
<feature type="compositionally biased region" description="Low complexity" evidence="2">
    <location>
        <begin position="924"/>
        <end position="942"/>
    </location>
</feature>
<sequence length="1894" mass="217717">MESSNNQNGFLQDIFLLTDQLQSYNTNRNEYVINNENKNANVHYSKHKNISNNKKKVFKSNSNYPAYPLHLNKNNKHKNNEINYQQQAMHEIQQFCLDIKRNKKQQSLNNQKLSNVSDFGKTETVLLNDNEEITEDSNNNNFSVMDNHSNKINETSKGSPIMNINLDNSTDDYSSLISDTLTDKSKFNNNAIFSHSNSNPDDILQNHSDTVNTIRKNKINSKYIYEEKQTEIHEPYSHKTFSIESSEKEKKLENARVSINTYNNNVILNKKKKYKLKNLEEAVSNRNKKNDQLSKYQINNKTVASKVNSSSLINDINNNDSPMNTLSYDSSSLNISLLSNNNHNEYVQSNDCNKSHSNKDIVNSMKKPPMNRHFSQTQLKSLPSHSKNHNKKKKYDKRMYNKMRKHKREKEIKKQIEKEVEKEMNQLKNDLMLNTISITNTIPKEIPDKHTGLFQKLFNIPLFKNNNKSKKSNIQNVTNSNTQFNTNPNQLHNWQRTFENYNDYNIKHSSTTLTSSFSTTSTPTSTSNSDLSTTSLTMSDITKNPSLNYSISNTPHDINNYYNVPPLPVILFKSQNSSYVSNINKELPECPSQKQMPSLESINLKIMDQNKVNISNISLNQGGFIPNINSSNIDTINSLPLQKNINLNNSNNNINVSTVPLNGSMNKEYVKKEDDKNNIEFLSVETTIKAIENSFDDTNDNNSFDASTDTKKVKVFVKSGAKAQPENTMNDISEEEFSDLSTESITEDYVDDGQKTNQDINITETNKNSFDDEDETNESKSNSFDDNNKDTEVINKYQGKKEIENNSFDDDESNNNNSFDGTSYSDNNNVKIIKAQQSNDNSFDSTSYSDNNSVKVIKTQQPNDNSFDGTSYSDNNNDVKIIKTQQPNDNSFDSTSYSDNNVKIIKAQQPSSKKEENEKDDWSSSESSSWSSTNDQTSINQINTTNNSVKVIRKISNSPTTSIASISEVSDFNTDNETNNEVSIIKIIKGTNEDNDNSFDEDEDESNWDSENSKISIKEKAFESKPKIIKNNLFDVVDKNKVSNNLKKQLVNEDENIIENSFDDDDESSWDSHNSDEESSKPKVTVIRNNLFSNDLGIDSTKESKKEEMNEILSISSTQSVSAISEVLSSKSEEEDFDEDLSEVKEIDESKQNSFDDSLSTSDSEYDIEKSKSENEEEEKEEKDNSEETEVIDDSQQSNSDNSDFDEERDQNSDEDIESISEKNSFDDSSIDEEVKEPNNVVDDNKNKKKNSFSFLKFGKQKGNNEDKTSSNNNLFKNIKSMSIGSLIGSNSIIVKYKGSVAKKNKNKIRFEENNYDKTYDIINFLFELEDTQSNLLPTIDLTTFSDDKKCAAARVIIKYRETTVKELKRIDRNFMAEADEERIEDVIIRADQNRKKLTEYTTAECGNALMMLIRDVIITKNIYNKFIMNNNCDLKERHITALFNEKQKQLWNIIIGHFVNVIYLSDACVYDISNIIGWNLIPLSLLSLDDIGTSDDIKNLLFKIGNNLQATSHLKNLLFSYHPVLIAYIFQNKKSDHYKMSEMLINFYHGFSNSLSDNKDNESKNDFKNENNNIEDSGYGFGENNILYFVNALIKYCFSTKQSIISKEFEMEILKYYLKYQSIEWVNEVTLKIREKLTQYNNKLDIENITDKSQLKKNISNVKDLLKTLFTSILSLYDSTKTSLGFKYICQQIVMKHSAEYMLEIIGSELLSEELYEWLQKKTQWTTTITRSTKQSFIEIIDLMKNFIKGKRNPNQEWFNEALTKERPILIQQIEIQYGKDIKNAQQVQLDQGQRQGLSIISEDVALISNTSNGLTSSDFYNQPNTKHIREDVMLKKKELAIKQTINYLKINNQYLTKDIIAISSAKNTKQYPLWLFYKINKITLFVERTLRE</sequence>
<accession>A0A1Y1VD02</accession>
<feature type="compositionally biased region" description="Acidic residues" evidence="2">
    <location>
        <begin position="1175"/>
        <end position="1193"/>
    </location>
</feature>
<feature type="region of interest" description="Disordered" evidence="2">
    <location>
        <begin position="858"/>
        <end position="877"/>
    </location>
</feature>
<proteinExistence type="predicted"/>
<feature type="region of interest" description="Disordered" evidence="2">
    <location>
        <begin position="513"/>
        <end position="537"/>
    </location>
</feature>
<keyword evidence="4" id="KW-1185">Reference proteome</keyword>
<dbReference type="STRING" id="1754191.A0A1Y1VD02"/>
<evidence type="ECO:0000256" key="2">
    <source>
        <dbReference type="SAM" id="MobiDB-lite"/>
    </source>
</evidence>
<feature type="compositionally biased region" description="Basic and acidic residues" evidence="2">
    <location>
        <begin position="912"/>
        <end position="922"/>
    </location>
</feature>
<comment type="caution">
    <text evidence="3">The sequence shown here is derived from an EMBL/GenBank/DDBJ whole genome shotgun (WGS) entry which is preliminary data.</text>
</comment>
<feature type="coiled-coil region" evidence="1">
    <location>
        <begin position="245"/>
        <end position="299"/>
    </location>
</feature>
<feature type="region of interest" description="Disordered" evidence="2">
    <location>
        <begin position="749"/>
        <end position="826"/>
    </location>
</feature>
<name>A0A1Y1VD02_9FUNG</name>
<dbReference type="OrthoDB" id="10451390at2759"/>
<evidence type="ECO:0000256" key="1">
    <source>
        <dbReference type="SAM" id="Coils"/>
    </source>
</evidence>
<feature type="region of interest" description="Disordered" evidence="2">
    <location>
        <begin position="1057"/>
        <end position="1082"/>
    </location>
</feature>
<feature type="compositionally biased region" description="Polar residues" evidence="2">
    <location>
        <begin position="1152"/>
        <end position="1163"/>
    </location>
</feature>
<feature type="compositionally biased region" description="Low complexity" evidence="2">
    <location>
        <begin position="1112"/>
        <end position="1125"/>
    </location>
</feature>
<feature type="compositionally biased region" description="Basic and acidic residues" evidence="2">
    <location>
        <begin position="786"/>
        <end position="804"/>
    </location>
</feature>
<reference evidence="3 4" key="1">
    <citation type="submission" date="2016-08" db="EMBL/GenBank/DDBJ databases">
        <title>Genomes of anaerobic fungi encode conserved fungal cellulosomes for biomass hydrolysis.</title>
        <authorList>
            <consortium name="DOE Joint Genome Institute"/>
            <person name="Haitjema C.H."/>
            <person name="Gilmore S.P."/>
            <person name="Henske J.K."/>
            <person name="Solomon K.V."/>
            <person name="De Groot R."/>
            <person name="Kuo A."/>
            <person name="Mondo S.J."/>
            <person name="Salamov A.A."/>
            <person name="Labutti K."/>
            <person name="Zhao Z."/>
            <person name="Chiniquy J."/>
            <person name="Barry K."/>
            <person name="Brewer H.M."/>
            <person name="Purvine S.O."/>
            <person name="Wright A.T."/>
            <person name="Boxma B."/>
            <person name="Van Alen T."/>
            <person name="Hackstein J.H."/>
            <person name="Baker S.E."/>
            <person name="Grigoriev I.V."/>
            <person name="O'Malley M.A."/>
        </authorList>
    </citation>
    <scope>NUCLEOTIDE SEQUENCE [LARGE SCALE GENOMIC DNA]</scope>
    <source>
        <strain evidence="4">finn</strain>
    </source>
</reference>
<feature type="compositionally biased region" description="Basic and acidic residues" evidence="2">
    <location>
        <begin position="1100"/>
        <end position="1109"/>
    </location>
</feature>
<reference evidence="3 4" key="2">
    <citation type="submission" date="2016-08" db="EMBL/GenBank/DDBJ databases">
        <title>Pervasive Adenine N6-methylation of Active Genes in Fungi.</title>
        <authorList>
            <consortium name="DOE Joint Genome Institute"/>
            <person name="Mondo S.J."/>
            <person name="Dannebaum R.O."/>
            <person name="Kuo R.C."/>
            <person name="Labutti K."/>
            <person name="Haridas S."/>
            <person name="Kuo A."/>
            <person name="Salamov A."/>
            <person name="Ahrendt S.R."/>
            <person name="Lipzen A."/>
            <person name="Sullivan W."/>
            <person name="Andreopoulos W.B."/>
            <person name="Clum A."/>
            <person name="Lindquist E."/>
            <person name="Daum C."/>
            <person name="Ramamoorthy G.K."/>
            <person name="Gryganskyi A."/>
            <person name="Culley D."/>
            <person name="Magnuson J.K."/>
            <person name="James T.Y."/>
            <person name="O'Malley M.A."/>
            <person name="Stajich J.E."/>
            <person name="Spatafora J.W."/>
            <person name="Visel A."/>
            <person name="Grigoriev I.V."/>
        </authorList>
    </citation>
    <scope>NUCLEOTIDE SEQUENCE [LARGE SCALE GENOMIC DNA]</scope>
    <source>
        <strain evidence="4">finn</strain>
    </source>
</reference>
<feature type="region of interest" description="Disordered" evidence="2">
    <location>
        <begin position="992"/>
        <end position="1012"/>
    </location>
</feature>
<evidence type="ECO:0000313" key="3">
    <source>
        <dbReference type="EMBL" id="ORX53288.1"/>
    </source>
</evidence>
<feature type="coiled-coil region" evidence="1">
    <location>
        <begin position="403"/>
        <end position="430"/>
    </location>
</feature>
<feature type="compositionally biased region" description="Acidic residues" evidence="2">
    <location>
        <begin position="1057"/>
        <end position="1069"/>
    </location>
</feature>
<dbReference type="Proteomes" id="UP000193719">
    <property type="component" value="Unassembled WGS sequence"/>
</dbReference>
<feature type="compositionally biased region" description="Polar residues" evidence="2">
    <location>
        <begin position="755"/>
        <end position="768"/>
    </location>
</feature>
<gene>
    <name evidence="3" type="ORF">BCR36DRAFT_411068</name>
</gene>
<feature type="region of interest" description="Disordered" evidence="2">
    <location>
        <begin position="884"/>
        <end position="942"/>
    </location>
</feature>
<feature type="region of interest" description="Disordered" evidence="2">
    <location>
        <begin position="722"/>
        <end position="741"/>
    </location>
</feature>
<organism evidence="3 4">
    <name type="scientific">Piromyces finnis</name>
    <dbReference type="NCBI Taxonomy" id="1754191"/>
    <lineage>
        <taxon>Eukaryota</taxon>
        <taxon>Fungi</taxon>
        <taxon>Fungi incertae sedis</taxon>
        <taxon>Chytridiomycota</taxon>
        <taxon>Chytridiomycota incertae sedis</taxon>
        <taxon>Neocallimastigomycetes</taxon>
        <taxon>Neocallimastigales</taxon>
        <taxon>Neocallimastigaceae</taxon>
        <taxon>Piromyces</taxon>
    </lineage>
</organism>
<evidence type="ECO:0000313" key="4">
    <source>
        <dbReference type="Proteomes" id="UP000193719"/>
    </source>
</evidence>